<dbReference type="Pfam" id="PF01471">
    <property type="entry name" value="PG_binding_1"/>
    <property type="match status" value="1"/>
</dbReference>
<reference evidence="3" key="1">
    <citation type="journal article" date="2020" name="mSystems">
        <title>Genome- and Community-Level Interaction Insights into Carbon Utilization and Element Cycling Functions of Hydrothermarchaeota in Hydrothermal Sediment.</title>
        <authorList>
            <person name="Zhou Z."/>
            <person name="Liu Y."/>
            <person name="Xu W."/>
            <person name="Pan J."/>
            <person name="Luo Z.H."/>
            <person name="Li M."/>
        </authorList>
    </citation>
    <scope>NUCLEOTIDE SEQUENCE [LARGE SCALE GENOMIC DNA]</scope>
    <source>
        <strain evidence="3">HyVt-493</strain>
    </source>
</reference>
<dbReference type="EMBL" id="DRMS01000090">
    <property type="protein sequence ID" value="HFC91607.1"/>
    <property type="molecule type" value="Genomic_DNA"/>
</dbReference>
<evidence type="ECO:0000256" key="1">
    <source>
        <dbReference type="SAM" id="SignalP"/>
    </source>
</evidence>
<proteinExistence type="predicted"/>
<organism evidence="3">
    <name type="scientific">Leucothrix mucor</name>
    <dbReference type="NCBI Taxonomy" id="45248"/>
    <lineage>
        <taxon>Bacteria</taxon>
        <taxon>Pseudomonadati</taxon>
        <taxon>Pseudomonadota</taxon>
        <taxon>Gammaproteobacteria</taxon>
        <taxon>Thiotrichales</taxon>
        <taxon>Thiotrichaceae</taxon>
        <taxon>Leucothrix</taxon>
    </lineage>
</organism>
<feature type="chain" id="PRO_5030583973" evidence="1">
    <location>
        <begin position="23"/>
        <end position="465"/>
    </location>
</feature>
<evidence type="ECO:0000313" key="3">
    <source>
        <dbReference type="EMBL" id="HFC91607.1"/>
    </source>
</evidence>
<feature type="domain" description="Peptidoglycan binding-like" evidence="2">
    <location>
        <begin position="409"/>
        <end position="458"/>
    </location>
</feature>
<accession>A0A7V2SZ00</accession>
<dbReference type="SUPFAM" id="SSF47090">
    <property type="entry name" value="PGBD-like"/>
    <property type="match status" value="1"/>
</dbReference>
<dbReference type="InterPro" id="IPR036365">
    <property type="entry name" value="PGBD-like_sf"/>
</dbReference>
<keyword evidence="1" id="KW-0732">Signal</keyword>
<name>A0A7V2SZ00_LEUMU</name>
<protein>
    <submittedName>
        <fullName evidence="3">Peptidoglycan-binding protein</fullName>
    </submittedName>
</protein>
<sequence>MLKKRHASVALLSLLIPVMGIAEDRIDATATLPDAKPGECYAKVIVPAKFEVKPEKVLVKPESETVEIIPATYDSSDKKVLIKEAAKKLVAVPAVYKTETKEIEISPARNEWVTHLGRRGIPASPALLAAAKTNGIDLENTSVGQCFAEYYIPAKFESKEKEVLVKEEAEEIKIATAQFDKVDTVETVKEASKKKVLIKAEYEVIEEKIEIEPAKAVWKKGSGPISRIDNSTGDIMCLVQVPAKYKTIKKTVLKTPAKIDSVEIPAVTKAFSVSKLVSDATSDRVKIPAVYKKVSITTKVEDAKFIWRGAKVGGDGKATGNQICLKGIPAQKKILNKQIVDVAATVKEEVIPAEYKTIKVRKVATEAEERRTKIAALYKTIEKRSKISKERLEWRRILCQTNMNADVNKRIQQALKDAGVYNGPIDGSIGGGTLKAVEKYQREKNLPTGGLTIQVLESLGVSGMK</sequence>
<dbReference type="Proteomes" id="UP000885750">
    <property type="component" value="Unassembled WGS sequence"/>
</dbReference>
<comment type="caution">
    <text evidence="3">The sequence shown here is derived from an EMBL/GenBank/DDBJ whole genome shotgun (WGS) entry which is preliminary data.</text>
</comment>
<feature type="signal peptide" evidence="1">
    <location>
        <begin position="1"/>
        <end position="22"/>
    </location>
</feature>
<dbReference type="Gene3D" id="1.10.101.10">
    <property type="entry name" value="PGBD-like superfamily/PGBD"/>
    <property type="match status" value="1"/>
</dbReference>
<dbReference type="InterPro" id="IPR002477">
    <property type="entry name" value="Peptidoglycan-bd-like"/>
</dbReference>
<dbReference type="AlphaFoldDB" id="A0A7V2SZ00"/>
<dbReference type="InterPro" id="IPR036366">
    <property type="entry name" value="PGBDSf"/>
</dbReference>
<gene>
    <name evidence="3" type="ORF">ENJ51_02205</name>
</gene>
<evidence type="ECO:0000259" key="2">
    <source>
        <dbReference type="Pfam" id="PF01471"/>
    </source>
</evidence>